<dbReference type="Gene3D" id="1.25.40.20">
    <property type="entry name" value="Ankyrin repeat-containing domain"/>
    <property type="match status" value="3"/>
</dbReference>
<evidence type="ECO:0000259" key="5">
    <source>
        <dbReference type="Pfam" id="PF22939"/>
    </source>
</evidence>
<dbReference type="SUPFAM" id="SSF52540">
    <property type="entry name" value="P-loop containing nucleoside triphosphate hydrolases"/>
    <property type="match status" value="1"/>
</dbReference>
<comment type="caution">
    <text evidence="7">The sequence shown here is derived from an EMBL/GenBank/DDBJ whole genome shotgun (WGS) entry which is preliminary data.</text>
</comment>
<dbReference type="Pfam" id="PF12796">
    <property type="entry name" value="Ank_2"/>
    <property type="match status" value="2"/>
</dbReference>
<dbReference type="PANTHER" id="PTHR10039">
    <property type="entry name" value="AMELOGENIN"/>
    <property type="match status" value="1"/>
</dbReference>
<dbReference type="Pfam" id="PF24883">
    <property type="entry name" value="NPHP3_N"/>
    <property type="match status" value="1"/>
</dbReference>
<dbReference type="PRINTS" id="PR01415">
    <property type="entry name" value="ANKYRIN"/>
</dbReference>
<evidence type="ECO:0000256" key="1">
    <source>
        <dbReference type="ARBA" id="ARBA00022737"/>
    </source>
</evidence>
<keyword evidence="8" id="KW-1185">Reference proteome</keyword>
<feature type="domain" description="GPI inositol-deacylase winged helix" evidence="5">
    <location>
        <begin position="511"/>
        <end position="586"/>
    </location>
</feature>
<accession>A0ABR3QR62</accession>
<dbReference type="PANTHER" id="PTHR10039:SF15">
    <property type="entry name" value="NACHT DOMAIN-CONTAINING PROTEIN"/>
    <property type="match status" value="1"/>
</dbReference>
<dbReference type="Proteomes" id="UP001521785">
    <property type="component" value="Unassembled WGS sequence"/>
</dbReference>
<feature type="repeat" description="ANK" evidence="2">
    <location>
        <begin position="932"/>
        <end position="964"/>
    </location>
</feature>
<feature type="repeat" description="ANK" evidence="2">
    <location>
        <begin position="835"/>
        <end position="867"/>
    </location>
</feature>
<feature type="domain" description="Nephrocystin 3-like N-terminal" evidence="6">
    <location>
        <begin position="230"/>
        <end position="389"/>
    </location>
</feature>
<gene>
    <name evidence="7" type="ORF">SLS60_010054</name>
</gene>
<keyword evidence="4" id="KW-0732">Signal</keyword>
<proteinExistence type="predicted"/>
<dbReference type="EMBL" id="JAKJXO020000017">
    <property type="protein sequence ID" value="KAL1594297.1"/>
    <property type="molecule type" value="Genomic_DNA"/>
</dbReference>
<dbReference type="PROSITE" id="PS50088">
    <property type="entry name" value="ANK_REPEAT"/>
    <property type="match status" value="5"/>
</dbReference>
<protein>
    <recommendedName>
        <fullName evidence="9">Ankyrin repeat protein</fullName>
    </recommendedName>
</protein>
<feature type="repeat" description="ANK" evidence="2">
    <location>
        <begin position="802"/>
        <end position="834"/>
    </location>
</feature>
<dbReference type="InterPro" id="IPR056884">
    <property type="entry name" value="NPHP3-like_N"/>
</dbReference>
<feature type="region of interest" description="Disordered" evidence="3">
    <location>
        <begin position="1041"/>
        <end position="1061"/>
    </location>
</feature>
<evidence type="ECO:0000256" key="2">
    <source>
        <dbReference type="PROSITE-ProRule" id="PRU00023"/>
    </source>
</evidence>
<dbReference type="InterPro" id="IPR054471">
    <property type="entry name" value="GPIID_WHD"/>
</dbReference>
<feature type="signal peptide" evidence="4">
    <location>
        <begin position="1"/>
        <end position="23"/>
    </location>
</feature>
<feature type="repeat" description="ANK" evidence="2">
    <location>
        <begin position="736"/>
        <end position="768"/>
    </location>
</feature>
<dbReference type="InterPro" id="IPR002110">
    <property type="entry name" value="Ankyrin_rpt"/>
</dbReference>
<dbReference type="PROSITE" id="PS50297">
    <property type="entry name" value="ANK_REP_REGION"/>
    <property type="match status" value="5"/>
</dbReference>
<evidence type="ECO:0008006" key="9">
    <source>
        <dbReference type="Google" id="ProtNLM"/>
    </source>
</evidence>
<feature type="chain" id="PRO_5046185227" description="Ankyrin repeat protein" evidence="4">
    <location>
        <begin position="24"/>
        <end position="1061"/>
    </location>
</feature>
<keyword evidence="2" id="KW-0040">ANK repeat</keyword>
<dbReference type="Gene3D" id="3.40.50.300">
    <property type="entry name" value="P-loop containing nucleotide triphosphate hydrolases"/>
    <property type="match status" value="1"/>
</dbReference>
<sequence>METAASIIAVLQLSGFIITYARTAHGARDDRERLCNQLEGCSHVLQLLKEDLNDPNADPTWAVSIRKLESVNNPLHRLAKALEPVNKELSKPDNIHVRLRWPFKKAQILELMTTIDREMDFLFLTLQNDSGRLIHSLHARSQEISHQIDKLAQSIRDSAQANVEHYQELAQGISEIQTTQHTVTVALDRLQKETMRKEADLQREGILQWLTPSKQHFQNQESRTSHVGRANWVVHSEAYRTWSKLHGQTLFCPGLPGAGKTYVTSVIAQDLQLNNESTRHAQVATLYCSYGYQKEQTLENLLISLLKQLVDQMRQLPEAVIGLYKRHREGRDKFILQEVVDTMRAVIGSFPRVFILINALDECPVTQQLMTTMFSLQESCSVNLLATSRCVPSIEVLFECLPYLEIRATMEDVRLYLQEQMPYLPNFVVNDTGLQEQIIFGIVASVDGMFLLAHLHLESLKAARSPKAARIILEKLHARSVKDNKAVLASEAYDYAYTVAMDRIQGQPQGQRELAMEALAWLAFAKTPMTATMLRVALAVEIGESNLDPSNISDIKDVVSACIGLVVVDESSSNVRLIHYTAQECFQRNLQKWSPIARSNIVAVCTTYLSFRSHEEGIDPFECSDVNSVDWIHTDEGVLEIYGKNDADEPFNLRYYHDFYAYAIDHWGEHALDLPFVHPGVMDFLKRPKNVEAAGLKLIDQKGVTAVQLAAHFGLREVVAKLVEDEDCDLEAKDFGGITALMEATSEGQQSTVELLVEHGADIDAEDYDGRTALHVAAHEGRHLITRFLLKHGANINALDFGKQSPLLLASKRGHEDIVELLLQHNAGTDFADENGVTPLLFAIYSRKTRIANMLLAAGADVNHRVHDQSAIEMLRAHGIDQPSDVKKPAGRTALSFVAGWMVHVPGKRLDFGPLIQALVEAGADVNDQDYHGRSPLHYAVHRGNDTTVKKLIELGADPDLVDEDGESPWLLAQTRVNNERSAPWLLSGVSDLQFCPSGISVYRGILRILEKAGGGSNVGGNMVQRELAIRKKRKRDDWYDLESGRSSDRNLSSKRSHQNP</sequence>
<evidence type="ECO:0000256" key="3">
    <source>
        <dbReference type="SAM" id="MobiDB-lite"/>
    </source>
</evidence>
<dbReference type="Pfam" id="PF22939">
    <property type="entry name" value="WHD_GPIID"/>
    <property type="match status" value="1"/>
</dbReference>
<evidence type="ECO:0000313" key="8">
    <source>
        <dbReference type="Proteomes" id="UP001521785"/>
    </source>
</evidence>
<dbReference type="InterPro" id="IPR036770">
    <property type="entry name" value="Ankyrin_rpt-contain_sf"/>
</dbReference>
<name>A0ABR3QR62_9PLEO</name>
<reference evidence="7 8" key="1">
    <citation type="submission" date="2024-02" db="EMBL/GenBank/DDBJ databases">
        <title>De novo assembly and annotation of 12 fungi associated with fruit tree decline syndrome in Ontario, Canada.</title>
        <authorList>
            <person name="Sulman M."/>
            <person name="Ellouze W."/>
            <person name="Ilyukhin E."/>
        </authorList>
    </citation>
    <scope>NUCLEOTIDE SEQUENCE [LARGE SCALE GENOMIC DNA]</scope>
    <source>
        <strain evidence="7 8">M42-189</strain>
    </source>
</reference>
<feature type="repeat" description="ANK" evidence="2">
    <location>
        <begin position="769"/>
        <end position="801"/>
    </location>
</feature>
<evidence type="ECO:0000259" key="6">
    <source>
        <dbReference type="Pfam" id="PF24883"/>
    </source>
</evidence>
<dbReference type="SMART" id="SM00248">
    <property type="entry name" value="ANK"/>
    <property type="match status" value="7"/>
</dbReference>
<dbReference type="SUPFAM" id="SSF48403">
    <property type="entry name" value="Ankyrin repeat"/>
    <property type="match status" value="1"/>
</dbReference>
<organism evidence="7 8">
    <name type="scientific">Paraconiothyrium brasiliense</name>
    <dbReference type="NCBI Taxonomy" id="300254"/>
    <lineage>
        <taxon>Eukaryota</taxon>
        <taxon>Fungi</taxon>
        <taxon>Dikarya</taxon>
        <taxon>Ascomycota</taxon>
        <taxon>Pezizomycotina</taxon>
        <taxon>Dothideomycetes</taxon>
        <taxon>Pleosporomycetidae</taxon>
        <taxon>Pleosporales</taxon>
        <taxon>Massarineae</taxon>
        <taxon>Didymosphaeriaceae</taxon>
        <taxon>Paraconiothyrium</taxon>
    </lineage>
</organism>
<evidence type="ECO:0000313" key="7">
    <source>
        <dbReference type="EMBL" id="KAL1594297.1"/>
    </source>
</evidence>
<evidence type="ECO:0000256" key="4">
    <source>
        <dbReference type="SAM" id="SignalP"/>
    </source>
</evidence>
<dbReference type="Pfam" id="PF13857">
    <property type="entry name" value="Ank_5"/>
    <property type="match status" value="1"/>
</dbReference>
<keyword evidence="1" id="KW-0677">Repeat</keyword>
<dbReference type="InterPro" id="IPR027417">
    <property type="entry name" value="P-loop_NTPase"/>
</dbReference>